<evidence type="ECO:0000256" key="4">
    <source>
        <dbReference type="ARBA" id="ARBA00023163"/>
    </source>
</evidence>
<dbReference type="Gene3D" id="3.40.50.2300">
    <property type="match status" value="2"/>
</dbReference>
<dbReference type="PROSITE" id="PS50932">
    <property type="entry name" value="HTH_LACI_2"/>
    <property type="match status" value="1"/>
</dbReference>
<dbReference type="Pfam" id="PF00356">
    <property type="entry name" value="LacI"/>
    <property type="match status" value="1"/>
</dbReference>
<proteinExistence type="predicted"/>
<evidence type="ECO:0000256" key="3">
    <source>
        <dbReference type="ARBA" id="ARBA00023125"/>
    </source>
</evidence>
<dbReference type="PRINTS" id="PR00036">
    <property type="entry name" value="HTHLACI"/>
</dbReference>
<dbReference type="PANTHER" id="PTHR30146">
    <property type="entry name" value="LACI-RELATED TRANSCRIPTIONAL REPRESSOR"/>
    <property type="match status" value="1"/>
</dbReference>
<keyword evidence="2" id="KW-0805">Transcription regulation</keyword>
<sequence>MVLEMLFDWEQRVAHMGMRDRMVSIKDVAALAGVSDRTVSRVVNGEGLIRPKTKKKVQKAIETLGYVPNQAARLMRTSRSNVLGLITDVVSTTPFSTDIVRGIQDALDGTSYTLLTVNTSADPAKEQRAWQVFREHGIGGVFYVTMFHRHVPRDTEFPSTPTVLVNCSDPEQAIPSIVPDDYQGGLDAVRHLVERGHRKIAYVVLNELLLAADLRGRAFFDALATAGIEVRKEWVVPGRVGAIFADKLVAFENARRILNNPDRPTAIVCGNDEIALQVYCAATDLGLRVPDDVSIIGFDDFQVITTGIQPPLTTMALPYRDMGALAVRMLLDIIAGHPQKKKHVEYRCELVLRNSVSSPRLPGARSANST</sequence>
<evidence type="ECO:0000313" key="7">
    <source>
        <dbReference type="Proteomes" id="UP000078551"/>
    </source>
</evidence>
<dbReference type="SUPFAM" id="SSF53822">
    <property type="entry name" value="Periplasmic binding protein-like I"/>
    <property type="match status" value="1"/>
</dbReference>
<reference evidence="6 7" key="1">
    <citation type="submission" date="2015-11" db="EMBL/GenBank/DDBJ databases">
        <title>The limits of bacterial species coexistence and the symbiotic plasmid transference in sympatric Rhizobium populations.</title>
        <authorList>
            <person name="Perez-Carrascal O.M."/>
            <person name="VanInsberghe D."/>
            <person name="Juarez S."/>
            <person name="Polz M.F."/>
            <person name="Vinuesa P."/>
            <person name="Gonzalez V."/>
        </authorList>
    </citation>
    <scope>NUCLEOTIDE SEQUENCE [LARGE SCALE GENOMIC DNA]</scope>
    <source>
        <strain evidence="6 7">N771</strain>
        <plasmid evidence="6 7">pRphaN771b</plasmid>
    </source>
</reference>
<dbReference type="CDD" id="cd06288">
    <property type="entry name" value="PBP1_sucrose_transcription_regulator"/>
    <property type="match status" value="1"/>
</dbReference>
<dbReference type="Proteomes" id="UP000078551">
    <property type="component" value="Plasmid pRphaN771b"/>
</dbReference>
<dbReference type="InterPro" id="IPR010982">
    <property type="entry name" value="Lambda_DNA-bd_dom_sf"/>
</dbReference>
<protein>
    <submittedName>
        <fullName evidence="6">LacI family transcriptional regulator protein</fullName>
    </submittedName>
</protein>
<dbReference type="InterPro" id="IPR028082">
    <property type="entry name" value="Peripla_BP_I"/>
</dbReference>
<gene>
    <name evidence="6" type="ORF">AMC81_PB00133</name>
</gene>
<dbReference type="Pfam" id="PF13377">
    <property type="entry name" value="Peripla_BP_3"/>
    <property type="match status" value="1"/>
</dbReference>
<dbReference type="PROSITE" id="PS00356">
    <property type="entry name" value="HTH_LACI_1"/>
    <property type="match status" value="1"/>
</dbReference>
<dbReference type="SUPFAM" id="SSF47413">
    <property type="entry name" value="lambda repressor-like DNA-binding domains"/>
    <property type="match status" value="1"/>
</dbReference>
<name>A0ABN4QNZ7_9HYPH</name>
<dbReference type="SMART" id="SM00354">
    <property type="entry name" value="HTH_LACI"/>
    <property type="match status" value="1"/>
</dbReference>
<evidence type="ECO:0000259" key="5">
    <source>
        <dbReference type="PROSITE" id="PS50932"/>
    </source>
</evidence>
<dbReference type="PANTHER" id="PTHR30146:SF148">
    <property type="entry name" value="HTH-TYPE TRANSCRIPTIONAL REPRESSOR PURR-RELATED"/>
    <property type="match status" value="1"/>
</dbReference>
<dbReference type="InterPro" id="IPR000843">
    <property type="entry name" value="HTH_LacI"/>
</dbReference>
<keyword evidence="3" id="KW-0238">DNA-binding</keyword>
<keyword evidence="7" id="KW-1185">Reference proteome</keyword>
<keyword evidence="6" id="KW-0614">Plasmid</keyword>
<organism evidence="6 7">
    <name type="scientific">Rhizobium phaseoli</name>
    <dbReference type="NCBI Taxonomy" id="396"/>
    <lineage>
        <taxon>Bacteria</taxon>
        <taxon>Pseudomonadati</taxon>
        <taxon>Pseudomonadota</taxon>
        <taxon>Alphaproteobacteria</taxon>
        <taxon>Hyphomicrobiales</taxon>
        <taxon>Rhizobiaceae</taxon>
        <taxon>Rhizobium/Agrobacterium group</taxon>
        <taxon>Rhizobium</taxon>
    </lineage>
</organism>
<dbReference type="InterPro" id="IPR046335">
    <property type="entry name" value="LacI/GalR-like_sensor"/>
</dbReference>
<evidence type="ECO:0000313" key="6">
    <source>
        <dbReference type="EMBL" id="ANL87271.1"/>
    </source>
</evidence>
<keyword evidence="1" id="KW-0678">Repressor</keyword>
<dbReference type="CDD" id="cd01392">
    <property type="entry name" value="HTH_LacI"/>
    <property type="match status" value="1"/>
</dbReference>
<accession>A0ABN4QNZ7</accession>
<geneLocation type="plasmid" evidence="6 7">
    <name>pRphaN771b</name>
</geneLocation>
<evidence type="ECO:0000256" key="1">
    <source>
        <dbReference type="ARBA" id="ARBA00022491"/>
    </source>
</evidence>
<feature type="domain" description="HTH lacI-type" evidence="5">
    <location>
        <begin position="23"/>
        <end position="77"/>
    </location>
</feature>
<dbReference type="Gene3D" id="1.10.260.40">
    <property type="entry name" value="lambda repressor-like DNA-binding domains"/>
    <property type="match status" value="1"/>
</dbReference>
<evidence type="ECO:0000256" key="2">
    <source>
        <dbReference type="ARBA" id="ARBA00023015"/>
    </source>
</evidence>
<dbReference type="EMBL" id="CP013570">
    <property type="protein sequence ID" value="ANL87271.1"/>
    <property type="molecule type" value="Genomic_DNA"/>
</dbReference>
<keyword evidence="4" id="KW-0804">Transcription</keyword>